<name>A0ABD1LJC6_9FABA</name>
<evidence type="ECO:0000256" key="1">
    <source>
        <dbReference type="ARBA" id="ARBA00004514"/>
    </source>
</evidence>
<dbReference type="InterPro" id="IPR004045">
    <property type="entry name" value="Glutathione_S-Trfase_N"/>
</dbReference>
<evidence type="ECO:0000259" key="8">
    <source>
        <dbReference type="PROSITE" id="PS50404"/>
    </source>
</evidence>
<evidence type="ECO:0000256" key="2">
    <source>
        <dbReference type="ARBA" id="ARBA00010128"/>
    </source>
</evidence>
<feature type="domain" description="GST C-terminal" evidence="9">
    <location>
        <begin position="90"/>
        <end position="218"/>
    </location>
</feature>
<dbReference type="SFLD" id="SFLDG00358">
    <property type="entry name" value="Main_(cytGST)"/>
    <property type="match status" value="1"/>
</dbReference>
<dbReference type="InterPro" id="IPR036249">
    <property type="entry name" value="Thioredoxin-like_sf"/>
</dbReference>
<evidence type="ECO:0000256" key="7">
    <source>
        <dbReference type="ARBA" id="ARBA00047960"/>
    </source>
</evidence>
<dbReference type="Pfam" id="PF02798">
    <property type="entry name" value="GST_N"/>
    <property type="match status" value="1"/>
</dbReference>
<keyword evidence="4" id="KW-0963">Cytoplasm</keyword>
<reference evidence="10 11" key="1">
    <citation type="submission" date="2024-08" db="EMBL/GenBank/DDBJ databases">
        <title>Insights into the chromosomal genome structure of Flemingia macrophylla.</title>
        <authorList>
            <person name="Ding Y."/>
            <person name="Zhao Y."/>
            <person name="Bi W."/>
            <person name="Wu M."/>
            <person name="Zhao G."/>
            <person name="Gong Y."/>
            <person name="Li W."/>
            <person name="Zhang P."/>
        </authorList>
    </citation>
    <scope>NUCLEOTIDE SEQUENCE [LARGE SCALE GENOMIC DNA]</scope>
    <source>
        <strain evidence="10">DYQJB</strain>
        <tissue evidence="10">Leaf</tissue>
    </source>
</reference>
<comment type="catalytic activity">
    <reaction evidence="7">
        <text>RX + glutathione = an S-substituted glutathione + a halide anion + H(+)</text>
        <dbReference type="Rhea" id="RHEA:16437"/>
        <dbReference type="ChEBI" id="CHEBI:15378"/>
        <dbReference type="ChEBI" id="CHEBI:16042"/>
        <dbReference type="ChEBI" id="CHEBI:17792"/>
        <dbReference type="ChEBI" id="CHEBI:57925"/>
        <dbReference type="ChEBI" id="CHEBI:90779"/>
        <dbReference type="EC" id="2.5.1.18"/>
    </reaction>
</comment>
<dbReference type="InterPro" id="IPR004046">
    <property type="entry name" value="GST_C"/>
</dbReference>
<dbReference type="Pfam" id="PF00043">
    <property type="entry name" value="GST_C"/>
    <property type="match status" value="1"/>
</dbReference>
<organism evidence="10 11">
    <name type="scientific">Flemingia macrophylla</name>
    <dbReference type="NCBI Taxonomy" id="520843"/>
    <lineage>
        <taxon>Eukaryota</taxon>
        <taxon>Viridiplantae</taxon>
        <taxon>Streptophyta</taxon>
        <taxon>Embryophyta</taxon>
        <taxon>Tracheophyta</taxon>
        <taxon>Spermatophyta</taxon>
        <taxon>Magnoliopsida</taxon>
        <taxon>eudicotyledons</taxon>
        <taxon>Gunneridae</taxon>
        <taxon>Pentapetalae</taxon>
        <taxon>rosids</taxon>
        <taxon>fabids</taxon>
        <taxon>Fabales</taxon>
        <taxon>Fabaceae</taxon>
        <taxon>Papilionoideae</taxon>
        <taxon>50 kb inversion clade</taxon>
        <taxon>NPAAA clade</taxon>
        <taxon>indigoferoid/millettioid clade</taxon>
        <taxon>Phaseoleae</taxon>
        <taxon>Flemingia</taxon>
    </lineage>
</organism>
<dbReference type="CDD" id="cd03187">
    <property type="entry name" value="GST_C_Phi"/>
    <property type="match status" value="1"/>
</dbReference>
<sequence length="237" mass="26707">MATIKLHGNPLSTATMRATASLYEKELEFQFVHIDMKSGQHKKEPFISLNPFGQVPAFEDGDLKLFESRAITQYVAHGYADKGTPLISNESKKMAILRMWIEVENHQYDQAASKLMWEQVVKPIYGMQTDPAAVEENETKLGTVLDFYEKTLSGSKYLAGDYFSLADLHHLPTIHFLMNSQSKKLFESRSHVSAWVADITARPAWSKVLAMSFSDMPYGTWLLCGPQECLVVFDSGS</sequence>
<dbReference type="SFLD" id="SFLDS00019">
    <property type="entry name" value="Glutathione_Transferase_(cytos"/>
    <property type="match status" value="1"/>
</dbReference>
<dbReference type="PROSITE" id="PS50405">
    <property type="entry name" value="GST_CTER"/>
    <property type="match status" value="1"/>
</dbReference>
<evidence type="ECO:0000256" key="4">
    <source>
        <dbReference type="ARBA" id="ARBA00022490"/>
    </source>
</evidence>
<dbReference type="AlphaFoldDB" id="A0ABD1LJC6"/>
<dbReference type="CDD" id="cd03053">
    <property type="entry name" value="GST_N_Phi"/>
    <property type="match status" value="1"/>
</dbReference>
<evidence type="ECO:0000313" key="11">
    <source>
        <dbReference type="Proteomes" id="UP001603857"/>
    </source>
</evidence>
<comment type="similarity">
    <text evidence="2">Belongs to the GST superfamily. Phi family.</text>
</comment>
<keyword evidence="5" id="KW-0216">Detoxification</keyword>
<evidence type="ECO:0000259" key="9">
    <source>
        <dbReference type="PROSITE" id="PS50405"/>
    </source>
</evidence>
<protein>
    <recommendedName>
        <fullName evidence="3">glutathione transferase</fullName>
        <ecNumber evidence="3">2.5.1.18</ecNumber>
    </recommendedName>
</protein>
<dbReference type="InterPro" id="IPR034347">
    <property type="entry name" value="GST_Phi_C"/>
</dbReference>
<dbReference type="FunFam" id="3.40.30.10:FF:000016">
    <property type="entry name" value="Glutathione S-transferase F2"/>
    <property type="match status" value="1"/>
</dbReference>
<evidence type="ECO:0000256" key="3">
    <source>
        <dbReference type="ARBA" id="ARBA00012452"/>
    </source>
</evidence>
<keyword evidence="6" id="KW-0808">Transferase</keyword>
<dbReference type="GO" id="GO:0004364">
    <property type="term" value="F:glutathione transferase activity"/>
    <property type="evidence" value="ECO:0007669"/>
    <property type="project" value="UniProtKB-EC"/>
</dbReference>
<dbReference type="PROSITE" id="PS50404">
    <property type="entry name" value="GST_NTER"/>
    <property type="match status" value="1"/>
</dbReference>
<dbReference type="InterPro" id="IPR010987">
    <property type="entry name" value="Glutathione-S-Trfase_C-like"/>
</dbReference>
<dbReference type="EC" id="2.5.1.18" evidence="3"/>
<dbReference type="GO" id="GO:0009407">
    <property type="term" value="P:toxin catabolic process"/>
    <property type="evidence" value="ECO:0007669"/>
    <property type="project" value="UniProtKB-ARBA"/>
</dbReference>
<dbReference type="EMBL" id="JBGMDY010000009">
    <property type="protein sequence ID" value="KAL2323632.1"/>
    <property type="molecule type" value="Genomic_DNA"/>
</dbReference>
<comment type="caution">
    <text evidence="10">The sequence shown here is derived from an EMBL/GenBank/DDBJ whole genome shotgun (WGS) entry which is preliminary data.</text>
</comment>
<evidence type="ECO:0000256" key="5">
    <source>
        <dbReference type="ARBA" id="ARBA00022575"/>
    </source>
</evidence>
<dbReference type="Proteomes" id="UP001603857">
    <property type="component" value="Unassembled WGS sequence"/>
</dbReference>
<keyword evidence="11" id="KW-1185">Reference proteome</keyword>
<feature type="domain" description="GST N-terminal" evidence="8">
    <location>
        <begin position="2"/>
        <end position="83"/>
    </location>
</feature>
<dbReference type="SFLD" id="SFLDG01154">
    <property type="entry name" value="Main.5:_Phi-like"/>
    <property type="match status" value="1"/>
</dbReference>
<dbReference type="InterPro" id="IPR040079">
    <property type="entry name" value="Glutathione_S-Trfase"/>
</dbReference>
<comment type="subcellular location">
    <subcellularLocation>
        <location evidence="1">Cytoplasm</location>
        <location evidence="1">Cytosol</location>
    </subcellularLocation>
</comment>
<gene>
    <name evidence="10" type="ORF">Fmac_028011</name>
</gene>
<dbReference type="Gene3D" id="1.20.1050.10">
    <property type="match status" value="1"/>
</dbReference>
<evidence type="ECO:0000256" key="6">
    <source>
        <dbReference type="ARBA" id="ARBA00022679"/>
    </source>
</evidence>
<proteinExistence type="inferred from homology"/>
<dbReference type="FunFam" id="1.20.1050.10:FF:000004">
    <property type="entry name" value="Glutathione S-transferase F2"/>
    <property type="match status" value="1"/>
</dbReference>
<dbReference type="InterPro" id="IPR036282">
    <property type="entry name" value="Glutathione-S-Trfase_C_sf"/>
</dbReference>
<evidence type="ECO:0000313" key="10">
    <source>
        <dbReference type="EMBL" id="KAL2323632.1"/>
    </source>
</evidence>
<dbReference type="SUPFAM" id="SSF52833">
    <property type="entry name" value="Thioredoxin-like"/>
    <property type="match status" value="1"/>
</dbReference>
<dbReference type="SUPFAM" id="SSF47616">
    <property type="entry name" value="GST C-terminal domain-like"/>
    <property type="match status" value="1"/>
</dbReference>
<dbReference type="GO" id="GO:0005829">
    <property type="term" value="C:cytosol"/>
    <property type="evidence" value="ECO:0007669"/>
    <property type="project" value="UniProtKB-SubCell"/>
</dbReference>
<accession>A0ABD1LJC6</accession>
<dbReference type="PANTHER" id="PTHR43900:SF47">
    <property type="entry name" value="GLUTATHIONE S-TRANSFERASE F6-RELATED"/>
    <property type="match status" value="1"/>
</dbReference>
<dbReference type="PANTHER" id="PTHR43900">
    <property type="entry name" value="GLUTATHIONE S-TRANSFERASE RHO"/>
    <property type="match status" value="1"/>
</dbReference>
<dbReference type="Gene3D" id="3.40.30.10">
    <property type="entry name" value="Glutaredoxin"/>
    <property type="match status" value="1"/>
</dbReference>